<feature type="transmembrane region" description="Helical" evidence="4">
    <location>
        <begin position="348"/>
        <end position="381"/>
    </location>
</feature>
<accession>A0ABV8WUZ0</accession>
<evidence type="ECO:0000313" key="7">
    <source>
        <dbReference type="EMBL" id="MFC4403417.1"/>
    </source>
</evidence>
<dbReference type="Pfam" id="PF13632">
    <property type="entry name" value="Glyco_trans_2_3"/>
    <property type="match status" value="1"/>
</dbReference>
<keyword evidence="4" id="KW-1133">Transmembrane helix</keyword>
<feature type="domain" description="Glycosyltransferase 2-like" evidence="5">
    <location>
        <begin position="66"/>
        <end position="214"/>
    </location>
</feature>
<evidence type="ECO:0000259" key="5">
    <source>
        <dbReference type="Pfam" id="PF00535"/>
    </source>
</evidence>
<dbReference type="GO" id="GO:0016757">
    <property type="term" value="F:glycosyltransferase activity"/>
    <property type="evidence" value="ECO:0007669"/>
    <property type="project" value="UniProtKB-KW"/>
</dbReference>
<dbReference type="EMBL" id="JBHSDT010000004">
    <property type="protein sequence ID" value="MFC4403417.1"/>
    <property type="molecule type" value="Genomic_DNA"/>
</dbReference>
<dbReference type="PANTHER" id="PTHR43630">
    <property type="entry name" value="POLY-BETA-1,6-N-ACETYL-D-GLUCOSAMINE SYNTHASE"/>
    <property type="match status" value="1"/>
</dbReference>
<dbReference type="Proteomes" id="UP001595882">
    <property type="component" value="Unassembled WGS sequence"/>
</dbReference>
<dbReference type="Gene3D" id="3.90.550.10">
    <property type="entry name" value="Spore Coat Polysaccharide Biosynthesis Protein SpsA, Chain A"/>
    <property type="match status" value="1"/>
</dbReference>
<comment type="caution">
    <text evidence="7">The sequence shown here is derived from an EMBL/GenBank/DDBJ whole genome shotgun (WGS) entry which is preliminary data.</text>
</comment>
<gene>
    <name evidence="7" type="ORF">ACFOY7_10025</name>
</gene>
<keyword evidence="8" id="KW-1185">Reference proteome</keyword>
<dbReference type="CDD" id="cd06423">
    <property type="entry name" value="CESA_like"/>
    <property type="match status" value="1"/>
</dbReference>
<sequence>MFNLSSVTNYILIFFASFIFLYMILVIVTYGTMLLYALRHLRKDYYLDQSKEDSELIELHSARPVTIIVPAYNEELGIIESIHSLLSLTYPQYEIIVVNDGSTDGTLEKIQDYFEMGKIDKVYKKQIETKDVGSVYQSKIHRNLLLVDKTNGGKADALNVGINLSKYPYICSIDADSILENSALIRVMKPLLKSNGKVIAAGGSVKIANGNDIQLGTLMSVSLSKKVLVVMQVIEYFRAFLMGRLALSKMNLSLIISGAFSVFEKKHVIAVGGYDTNVIGEDIELVIKLQKYIKDSKEKKEIQFVPTPICWTEAPESLHSIRKQRRRWHQGLLDSLWKYRRMTFQPKYGLIGMVSLPYFWLVECLGPIIELFGYIFVIWSFFTGSIYVEFSILLSLLFILYGSIFSFTAVIFEAWNTKTYPSTRDLFRLLLLSFSEIFWYRPLTLVWRIEGIFHFLSRKQDWGYLERKGFGSKEGQ</sequence>
<keyword evidence="3 7" id="KW-0808">Transferase</keyword>
<proteinExistence type="inferred from homology"/>
<evidence type="ECO:0000256" key="4">
    <source>
        <dbReference type="SAM" id="Phobius"/>
    </source>
</evidence>
<evidence type="ECO:0000259" key="6">
    <source>
        <dbReference type="Pfam" id="PF13632"/>
    </source>
</evidence>
<evidence type="ECO:0000256" key="1">
    <source>
        <dbReference type="ARBA" id="ARBA00006739"/>
    </source>
</evidence>
<evidence type="ECO:0000256" key="3">
    <source>
        <dbReference type="ARBA" id="ARBA00022679"/>
    </source>
</evidence>
<reference evidence="8" key="1">
    <citation type="journal article" date="2019" name="Int. J. Syst. Evol. Microbiol.">
        <title>The Global Catalogue of Microorganisms (GCM) 10K type strain sequencing project: providing services to taxonomists for standard genome sequencing and annotation.</title>
        <authorList>
            <consortium name="The Broad Institute Genomics Platform"/>
            <consortium name="The Broad Institute Genome Sequencing Center for Infectious Disease"/>
            <person name="Wu L."/>
            <person name="Ma J."/>
        </authorList>
    </citation>
    <scope>NUCLEOTIDE SEQUENCE [LARGE SCALE GENOMIC DNA]</scope>
    <source>
        <strain evidence="8">CCUG 37865</strain>
    </source>
</reference>
<dbReference type="RefSeq" id="WP_390251909.1">
    <property type="nucleotide sequence ID" value="NZ_JBHSDT010000004.1"/>
</dbReference>
<evidence type="ECO:0000313" key="8">
    <source>
        <dbReference type="Proteomes" id="UP001595882"/>
    </source>
</evidence>
<evidence type="ECO:0000256" key="2">
    <source>
        <dbReference type="ARBA" id="ARBA00022676"/>
    </source>
</evidence>
<comment type="similarity">
    <text evidence="1">Belongs to the glycosyltransferase 2 family.</text>
</comment>
<feature type="transmembrane region" description="Helical" evidence="4">
    <location>
        <begin position="393"/>
        <end position="415"/>
    </location>
</feature>
<dbReference type="EC" id="2.4.-.-" evidence="7"/>
<keyword evidence="2 7" id="KW-0328">Glycosyltransferase</keyword>
<dbReference type="SUPFAM" id="SSF53448">
    <property type="entry name" value="Nucleotide-diphospho-sugar transferases"/>
    <property type="match status" value="1"/>
</dbReference>
<keyword evidence="4" id="KW-0812">Transmembrane</keyword>
<feature type="domain" description="Glycosyltransferase 2-like" evidence="6">
    <location>
        <begin position="230"/>
        <end position="381"/>
    </location>
</feature>
<name>A0ABV8WUZ0_9BACI</name>
<keyword evidence="4" id="KW-0472">Membrane</keyword>
<feature type="transmembrane region" description="Helical" evidence="4">
    <location>
        <begin position="12"/>
        <end position="38"/>
    </location>
</feature>
<dbReference type="InterPro" id="IPR001173">
    <property type="entry name" value="Glyco_trans_2-like"/>
</dbReference>
<dbReference type="PANTHER" id="PTHR43630:SF1">
    <property type="entry name" value="POLY-BETA-1,6-N-ACETYL-D-GLUCOSAMINE SYNTHASE"/>
    <property type="match status" value="1"/>
</dbReference>
<dbReference type="InterPro" id="IPR029044">
    <property type="entry name" value="Nucleotide-diphossugar_trans"/>
</dbReference>
<organism evidence="7 8">
    <name type="scientific">Gracilibacillus xinjiangensis</name>
    <dbReference type="NCBI Taxonomy" id="1193282"/>
    <lineage>
        <taxon>Bacteria</taxon>
        <taxon>Bacillati</taxon>
        <taxon>Bacillota</taxon>
        <taxon>Bacilli</taxon>
        <taxon>Bacillales</taxon>
        <taxon>Bacillaceae</taxon>
        <taxon>Gracilibacillus</taxon>
    </lineage>
</organism>
<protein>
    <submittedName>
        <fullName evidence="7">Glycosyltransferase</fullName>
        <ecNumber evidence="7">2.4.-.-</ecNumber>
    </submittedName>
</protein>
<dbReference type="Pfam" id="PF00535">
    <property type="entry name" value="Glycos_transf_2"/>
    <property type="match status" value="1"/>
</dbReference>